<gene>
    <name evidence="1" type="ORF">AAJ76_1520002069</name>
</gene>
<dbReference type="RefSeq" id="XP_024329723.1">
    <property type="nucleotide sequence ID" value="XM_024474118.1"/>
</dbReference>
<dbReference type="AlphaFoldDB" id="A0A0F9W8D0"/>
<protein>
    <submittedName>
        <fullName evidence="1">Uncharacterized protein</fullName>
    </submittedName>
</protein>
<organism evidence="1 2">
    <name type="scientific">Vairimorpha ceranae</name>
    <dbReference type="NCBI Taxonomy" id="40302"/>
    <lineage>
        <taxon>Eukaryota</taxon>
        <taxon>Fungi</taxon>
        <taxon>Fungi incertae sedis</taxon>
        <taxon>Microsporidia</taxon>
        <taxon>Nosematidae</taxon>
        <taxon>Vairimorpha</taxon>
    </lineage>
</organism>
<reference evidence="1 2" key="1">
    <citation type="journal article" date="2015" name="Environ. Microbiol.">
        <title>Genome analyses suggest the presence of polyploidy and recent human-driven expansions in eight global populations of the honeybee pathogen Nosema ceranae.</title>
        <authorList>
            <person name="Pelin A."/>
            <person name="Selman M."/>
            <person name="Aris-Brosou S."/>
            <person name="Farinelli L."/>
            <person name="Corradi N."/>
        </authorList>
    </citation>
    <scope>NUCLEOTIDE SEQUENCE [LARGE SCALE GENOMIC DNA]</scope>
    <source>
        <strain evidence="1 2">PA08 1199</strain>
    </source>
</reference>
<comment type="caution">
    <text evidence="1">The sequence shown here is derived from an EMBL/GenBank/DDBJ whole genome shotgun (WGS) entry which is preliminary data.</text>
</comment>
<keyword evidence="2" id="KW-1185">Reference proteome</keyword>
<dbReference type="EMBL" id="JPQZ01000152">
    <property type="protein sequence ID" value="KKO73981.1"/>
    <property type="molecule type" value="Genomic_DNA"/>
</dbReference>
<dbReference type="VEuPathDB" id="MicrosporidiaDB:AAJ76_1520002069"/>
<name>A0A0F9W8D0_9MICR</name>
<evidence type="ECO:0000313" key="2">
    <source>
        <dbReference type="Proteomes" id="UP000034350"/>
    </source>
</evidence>
<dbReference type="Proteomes" id="UP000034350">
    <property type="component" value="Unassembled WGS sequence"/>
</dbReference>
<accession>A0A0F9W8D0</accession>
<evidence type="ECO:0000313" key="1">
    <source>
        <dbReference type="EMBL" id="KKO73981.1"/>
    </source>
</evidence>
<sequence length="45" mass="5398">MKANLAKGNIVRDIGLKEYGYLEWSKDHYNVGFFYFLHPIEKMNF</sequence>
<dbReference type="GeneID" id="36319026"/>
<proteinExistence type="predicted"/>